<keyword evidence="1" id="KW-0436">Ligase</keyword>
<dbReference type="InterPro" id="IPR016185">
    <property type="entry name" value="PreATP-grasp_dom_sf"/>
</dbReference>
<keyword evidence="11" id="KW-1185">Reference proteome</keyword>
<keyword evidence="6" id="KW-0092">Biotin</keyword>
<dbReference type="PANTHER" id="PTHR48095:SF2">
    <property type="entry name" value="BIOTIN CARBOXYLASE, CHLOROPLASTIC"/>
    <property type="match status" value="1"/>
</dbReference>
<dbReference type="GO" id="GO:0046872">
    <property type="term" value="F:metal ion binding"/>
    <property type="evidence" value="ECO:0007669"/>
    <property type="project" value="UniProtKB-KW"/>
</dbReference>
<evidence type="ECO:0000256" key="1">
    <source>
        <dbReference type="ARBA" id="ARBA00022598"/>
    </source>
</evidence>
<evidence type="ECO:0000256" key="3">
    <source>
        <dbReference type="ARBA" id="ARBA00022741"/>
    </source>
</evidence>
<dbReference type="EMBL" id="KV918807">
    <property type="protein sequence ID" value="OSX78671.1"/>
    <property type="molecule type" value="Genomic_DNA"/>
</dbReference>
<evidence type="ECO:0000256" key="6">
    <source>
        <dbReference type="ARBA" id="ARBA00023267"/>
    </source>
</evidence>
<name>A0A1X6PCR1_PORUM</name>
<dbReference type="OrthoDB" id="196847at2759"/>
<dbReference type="GO" id="GO:0005524">
    <property type="term" value="F:ATP binding"/>
    <property type="evidence" value="ECO:0007669"/>
    <property type="project" value="UniProtKB-UniRule"/>
</dbReference>
<reference evidence="10 11" key="1">
    <citation type="submission" date="2017-03" db="EMBL/GenBank/DDBJ databases">
        <title>WGS assembly of Porphyra umbilicalis.</title>
        <authorList>
            <person name="Brawley S.H."/>
            <person name="Blouin N.A."/>
            <person name="Ficko-Blean E."/>
            <person name="Wheeler G.L."/>
            <person name="Lohr M."/>
            <person name="Goodson H.V."/>
            <person name="Jenkins J.W."/>
            <person name="Blaby-Haas C.E."/>
            <person name="Helliwell K.E."/>
            <person name="Chan C."/>
            <person name="Marriage T."/>
            <person name="Bhattacharya D."/>
            <person name="Klein A.S."/>
            <person name="Badis Y."/>
            <person name="Brodie J."/>
            <person name="Cao Y."/>
            <person name="Collen J."/>
            <person name="Dittami S.M."/>
            <person name="Gachon C.M."/>
            <person name="Green B.R."/>
            <person name="Karpowicz S."/>
            <person name="Kim J.W."/>
            <person name="Kudahl U."/>
            <person name="Lin S."/>
            <person name="Michel G."/>
            <person name="Mittag M."/>
            <person name="Olson B.J."/>
            <person name="Pangilinan J."/>
            <person name="Peng Y."/>
            <person name="Qiu H."/>
            <person name="Shu S."/>
            <person name="Singer J.T."/>
            <person name="Smith A.G."/>
            <person name="Sprecher B.N."/>
            <person name="Wagner V."/>
            <person name="Wang W."/>
            <person name="Wang Z.-Y."/>
            <person name="Yan J."/>
            <person name="Yarish C."/>
            <person name="Zoeuner-Riek S."/>
            <person name="Zhuang Y."/>
            <person name="Zou Y."/>
            <person name="Lindquist E.A."/>
            <person name="Grimwood J."/>
            <person name="Barry K."/>
            <person name="Rokhsar D.S."/>
            <person name="Schmutz J."/>
            <person name="Stiller J.W."/>
            <person name="Grossman A.R."/>
            <person name="Prochnik S.E."/>
        </authorList>
    </citation>
    <scope>NUCLEOTIDE SEQUENCE [LARGE SCALE GENOMIC DNA]</scope>
    <source>
        <strain evidence="10">4086291</strain>
    </source>
</reference>
<organism evidence="10 11">
    <name type="scientific">Porphyra umbilicalis</name>
    <name type="common">Purple laver</name>
    <name type="synonym">Red alga</name>
    <dbReference type="NCBI Taxonomy" id="2786"/>
    <lineage>
        <taxon>Eukaryota</taxon>
        <taxon>Rhodophyta</taxon>
        <taxon>Bangiophyceae</taxon>
        <taxon>Bangiales</taxon>
        <taxon>Bangiaceae</taxon>
        <taxon>Porphyra</taxon>
    </lineage>
</organism>
<dbReference type="FunFam" id="3.30.1490.20:FF:000018">
    <property type="entry name" value="Biotin carboxylase"/>
    <property type="match status" value="1"/>
</dbReference>
<evidence type="ECO:0000256" key="4">
    <source>
        <dbReference type="ARBA" id="ARBA00022840"/>
    </source>
</evidence>
<evidence type="ECO:0000313" key="11">
    <source>
        <dbReference type="Proteomes" id="UP000218209"/>
    </source>
</evidence>
<dbReference type="Pfam" id="PF02786">
    <property type="entry name" value="CPSase_L_D2"/>
    <property type="match status" value="1"/>
</dbReference>
<dbReference type="InterPro" id="IPR005479">
    <property type="entry name" value="CPAse_ATP-bd"/>
</dbReference>
<evidence type="ECO:0000259" key="8">
    <source>
        <dbReference type="PROSITE" id="PS50975"/>
    </source>
</evidence>
<dbReference type="PROSITE" id="PS50979">
    <property type="entry name" value="BC"/>
    <property type="match status" value="1"/>
</dbReference>
<evidence type="ECO:0000256" key="5">
    <source>
        <dbReference type="ARBA" id="ARBA00022842"/>
    </source>
</evidence>
<dbReference type="PROSITE" id="PS00866">
    <property type="entry name" value="CPSASE_1"/>
    <property type="match status" value="1"/>
</dbReference>
<dbReference type="InterPro" id="IPR004549">
    <property type="entry name" value="Acetyl_CoA_COase_biotin_COase"/>
</dbReference>
<evidence type="ECO:0000259" key="9">
    <source>
        <dbReference type="PROSITE" id="PS50979"/>
    </source>
</evidence>
<proteinExistence type="predicted"/>
<feature type="domain" description="ATP-grasp" evidence="8">
    <location>
        <begin position="269"/>
        <end position="467"/>
    </location>
</feature>
<dbReference type="SUPFAM" id="SSF51246">
    <property type="entry name" value="Rudiment single hybrid motif"/>
    <property type="match status" value="1"/>
</dbReference>
<dbReference type="PROSITE" id="PS00867">
    <property type="entry name" value="CPSASE_2"/>
    <property type="match status" value="1"/>
</dbReference>
<protein>
    <recommendedName>
        <fullName evidence="12">Biotin carboxylase</fullName>
    </recommendedName>
</protein>
<dbReference type="PROSITE" id="PS50975">
    <property type="entry name" value="ATP_GRASP"/>
    <property type="match status" value="1"/>
</dbReference>
<dbReference type="SUPFAM" id="SSF52440">
    <property type="entry name" value="PreATP-grasp domain"/>
    <property type="match status" value="1"/>
</dbReference>
<keyword evidence="3 7" id="KW-0547">Nucleotide-binding</keyword>
<dbReference type="InterPro" id="IPR011764">
    <property type="entry name" value="Biotin_carboxylation_dom"/>
</dbReference>
<dbReference type="FunFam" id="3.40.50.20:FF:000010">
    <property type="entry name" value="Propionyl-CoA carboxylase subunit alpha"/>
    <property type="match status" value="1"/>
</dbReference>
<dbReference type="NCBIfam" id="NF006367">
    <property type="entry name" value="PRK08591.1"/>
    <property type="match status" value="1"/>
</dbReference>
<keyword evidence="4 7" id="KW-0067">ATP-binding</keyword>
<evidence type="ECO:0000256" key="2">
    <source>
        <dbReference type="ARBA" id="ARBA00022723"/>
    </source>
</evidence>
<dbReference type="InterPro" id="IPR011054">
    <property type="entry name" value="Rudment_hybrid_motif"/>
</dbReference>
<dbReference type="Pfam" id="PF00289">
    <property type="entry name" value="Biotin_carb_N"/>
    <property type="match status" value="1"/>
</dbReference>
<dbReference type="Gene3D" id="3.30.470.20">
    <property type="entry name" value="ATP-grasp fold, B domain"/>
    <property type="match status" value="1"/>
</dbReference>
<keyword evidence="2" id="KW-0479">Metal-binding</keyword>
<dbReference type="InterPro" id="IPR005482">
    <property type="entry name" value="Biotin_COase_C"/>
</dbReference>
<dbReference type="NCBIfam" id="TIGR00514">
    <property type="entry name" value="accC"/>
    <property type="match status" value="1"/>
</dbReference>
<dbReference type="GO" id="GO:0016874">
    <property type="term" value="F:ligase activity"/>
    <property type="evidence" value="ECO:0007669"/>
    <property type="project" value="UniProtKB-KW"/>
</dbReference>
<dbReference type="InterPro" id="IPR011761">
    <property type="entry name" value="ATP-grasp"/>
</dbReference>
<feature type="domain" description="Biotin carboxylation" evidence="9">
    <location>
        <begin position="150"/>
        <end position="599"/>
    </location>
</feature>
<dbReference type="SMART" id="SM00878">
    <property type="entry name" value="Biotin_carb_C"/>
    <property type="match status" value="1"/>
</dbReference>
<dbReference type="AlphaFoldDB" id="A0A1X6PCR1"/>
<evidence type="ECO:0000256" key="7">
    <source>
        <dbReference type="PROSITE-ProRule" id="PRU00409"/>
    </source>
</evidence>
<sequence length="617" mass="65475">MHRLRIRLIDVCRSRLHPPPLQWTPHWSSCRRQPHPACGPAHRCATGWRSACHLSGHGQAGRARAAPPPPPPLTMVAFVAPLGGTPSTLRASRSTASCAGRGLRGTVFAGARLTGTAGAVGAPARPTLSATAAAPTAEVSEVKAAVEVTPISKILIANRGEIAVRVIRTCRELGIATVAVYSTADKESLHVQMADEAVCIGPPESAKSYLCMPNILAACVSTGAEAIHPGYGFLSENAEFADICASMGINFIGPSSSAMTQMGDKATAKETMLAADVPCVPGSRGLVHTLDNCKEVAAATGYPVMLKATAGGGGRGIKIVREEEGLDMAFKTCSTEAAAAFGNGGLYMEKFVEGPRHVEIQIMADKHGNVVALGERDCSIQRRNQKLVEEAPSPALTEDLRRRMCEAAVDAAAAIDYVGAGTVEFLLETTSGEFYFMECNTRLQVEHTVTECVTGYDLVAEQIHVAEGRPLSFSQADVKLVGHAIQARINCEDPLHGFRPNPGLVSGFLAPGGLGVRWDGHLAPFEDGYRIPPNYDSLLGKLIVWAPTREQAVAKLRRALAETIVVGVPTTINFHLVVMDNPTFNSGQFTTDFIETQDIITTLKERTAAAKLNASSS</sequence>
<keyword evidence="5" id="KW-0460">Magnesium</keyword>
<dbReference type="Proteomes" id="UP000218209">
    <property type="component" value="Unassembled WGS sequence"/>
</dbReference>
<dbReference type="PANTHER" id="PTHR48095">
    <property type="entry name" value="PYRUVATE CARBOXYLASE SUBUNIT A"/>
    <property type="match status" value="1"/>
</dbReference>
<evidence type="ECO:0008006" key="12">
    <source>
        <dbReference type="Google" id="ProtNLM"/>
    </source>
</evidence>
<dbReference type="Pfam" id="PF02785">
    <property type="entry name" value="Biotin_carb_C"/>
    <property type="match status" value="1"/>
</dbReference>
<dbReference type="InterPro" id="IPR051602">
    <property type="entry name" value="ACC_Biotin_Carboxylase"/>
</dbReference>
<dbReference type="SUPFAM" id="SSF56059">
    <property type="entry name" value="Glutathione synthetase ATP-binding domain-like"/>
    <property type="match status" value="1"/>
</dbReference>
<gene>
    <name evidence="10" type="ORF">BU14_0103s0015</name>
</gene>
<dbReference type="InterPro" id="IPR005481">
    <property type="entry name" value="BC-like_N"/>
</dbReference>
<accession>A0A1X6PCR1</accession>
<evidence type="ECO:0000313" key="10">
    <source>
        <dbReference type="EMBL" id="OSX78671.1"/>
    </source>
</evidence>